<evidence type="ECO:0000313" key="3">
    <source>
        <dbReference type="Proteomes" id="UP001498421"/>
    </source>
</evidence>
<evidence type="ECO:0000256" key="1">
    <source>
        <dbReference type="SAM" id="SignalP"/>
    </source>
</evidence>
<protein>
    <recommendedName>
        <fullName evidence="4">Metallo-beta-lactamase domain-containing protein</fullName>
    </recommendedName>
</protein>
<accession>A0ABR1ICI4</accession>
<keyword evidence="3" id="KW-1185">Reference proteome</keyword>
<keyword evidence="1" id="KW-0732">Signal</keyword>
<evidence type="ECO:0000313" key="2">
    <source>
        <dbReference type="EMBL" id="KAK7431310.1"/>
    </source>
</evidence>
<feature type="chain" id="PRO_5045240458" description="Metallo-beta-lactamase domain-containing protein" evidence="1">
    <location>
        <begin position="24"/>
        <end position="564"/>
    </location>
</feature>
<dbReference type="InterPro" id="IPR036866">
    <property type="entry name" value="RibonucZ/Hydroxyglut_hydro"/>
</dbReference>
<dbReference type="Gene3D" id="3.60.15.10">
    <property type="entry name" value="Ribonuclease Z/Hydroxyacylglutathione hydrolase-like"/>
    <property type="match status" value="1"/>
</dbReference>
<comment type="caution">
    <text evidence="2">The sequence shown here is derived from an EMBL/GenBank/DDBJ whole genome shotgun (WGS) entry which is preliminary data.</text>
</comment>
<name>A0ABR1ICI4_9HYPO</name>
<dbReference type="Proteomes" id="UP001498421">
    <property type="component" value="Unassembled WGS sequence"/>
</dbReference>
<gene>
    <name evidence="2" type="ORF">QQZ08_002081</name>
</gene>
<dbReference type="EMBL" id="JAZAVK010000012">
    <property type="protein sequence ID" value="KAK7431310.1"/>
    <property type="molecule type" value="Genomic_DNA"/>
</dbReference>
<feature type="signal peptide" evidence="1">
    <location>
        <begin position="1"/>
        <end position="23"/>
    </location>
</feature>
<dbReference type="SUPFAM" id="SSF56281">
    <property type="entry name" value="Metallo-hydrolase/oxidoreductase"/>
    <property type="match status" value="1"/>
</dbReference>
<proteinExistence type="predicted"/>
<evidence type="ECO:0008006" key="4">
    <source>
        <dbReference type="Google" id="ProtNLM"/>
    </source>
</evidence>
<organism evidence="2 3">
    <name type="scientific">Neonectria magnoliae</name>
    <dbReference type="NCBI Taxonomy" id="2732573"/>
    <lineage>
        <taxon>Eukaryota</taxon>
        <taxon>Fungi</taxon>
        <taxon>Dikarya</taxon>
        <taxon>Ascomycota</taxon>
        <taxon>Pezizomycotina</taxon>
        <taxon>Sordariomycetes</taxon>
        <taxon>Hypocreomycetidae</taxon>
        <taxon>Hypocreales</taxon>
        <taxon>Nectriaceae</taxon>
        <taxon>Neonectria</taxon>
    </lineage>
</organism>
<reference evidence="2 3" key="1">
    <citation type="journal article" date="2025" name="Microbiol. Resour. Announc.">
        <title>Draft genome sequences for Neonectria magnoliae and Neonectria punicea, canker pathogens of Liriodendron tulipifera and Acer saccharum in West Virginia.</title>
        <authorList>
            <person name="Petronek H.M."/>
            <person name="Kasson M.T."/>
            <person name="Metheny A.M."/>
            <person name="Stauder C.M."/>
            <person name="Lovett B."/>
            <person name="Lynch S.C."/>
            <person name="Garnas J.R."/>
            <person name="Kasson L.R."/>
            <person name="Stajich J.E."/>
        </authorList>
    </citation>
    <scope>NUCLEOTIDE SEQUENCE [LARGE SCALE GENOMIC DNA]</scope>
    <source>
        <strain evidence="2 3">NRRL 64651</strain>
    </source>
</reference>
<sequence length="564" mass="62519">MVPGMALSRWMGVSLLAAVLAAAAPLAETSCSVEAVIDSALKALGGESPLRNLQGVTYHSPNIYRSRSLMQSYEMTRADTAVAVSGNQNISFSFASDELQQRIDRQFVPSDYWVWGSPALDPFDFSLVVRSGDDGFACYVRGNNQIWLPSDLASGYTDAALAEYMVLHGNMLDPRLLLKLKSSKSTHFSETTINMAEMLSVHDSDLGLTVVFDPSSNLPYIVRTSENHAIYGASTFDLYLTNYKSVDGLKFPHQVQSIYNTSSQNLNAVIEDYMIEQITVNPDFSPSYFDGISEEESMLPKAAPPKVHGVSHAHLTEFSSNMLWSGTSKKATAKDLRGEQPVDGLPSVHWLVLEDETLGVKQMLIEFKTEVIVCDAVEQYSDGVIEWVAENLNKPITHLWPTHHHRDHSGGAKRYVEAGAKLIVPEVAVKYWSSIPNATFVTFNDTHPYVHSDEHIQAWFMWEQQATHSADWSYSFVTTKCPSEDSPVAVLEADAWQAGMPAEQSDQALMRQWLDQTIKDGLTDKAIVLPTHGQVMPLLDLLNITGYPYPKLSTLDWRAGAAKC</sequence>